<dbReference type="RefSeq" id="WP_204910942.1">
    <property type="nucleotide sequence ID" value="NZ_BAAAYR010000002.1"/>
</dbReference>
<keyword evidence="2" id="KW-1185">Reference proteome</keyword>
<protein>
    <submittedName>
        <fullName evidence="1">Uncharacterized protein</fullName>
    </submittedName>
</protein>
<dbReference type="Proteomes" id="UP001500767">
    <property type="component" value="Unassembled WGS sequence"/>
</dbReference>
<comment type="caution">
    <text evidence="1">The sequence shown here is derived from an EMBL/GenBank/DDBJ whole genome shotgun (WGS) entry which is preliminary data.</text>
</comment>
<sequence length="118" mass="13307">MPNRYYTRRFLNRRGHHAGAYVLASVEDTSRRPDDTTWTDVDFVLSDCGRQIQLDFDVDTDSLANSLHKVDVLLETLTKFRAALVEEGRLAAERDRRVRAAKAEAAGVGVPRHPGQAR</sequence>
<name>A0ABP6X8G0_9ACTN</name>
<dbReference type="EMBL" id="BAAAYR010000002">
    <property type="protein sequence ID" value="GAA3563153.1"/>
    <property type="molecule type" value="Genomic_DNA"/>
</dbReference>
<accession>A0ABP6X8G0</accession>
<reference evidence="2" key="1">
    <citation type="journal article" date="2019" name="Int. J. Syst. Evol. Microbiol.">
        <title>The Global Catalogue of Microorganisms (GCM) 10K type strain sequencing project: providing services to taxonomists for standard genome sequencing and annotation.</title>
        <authorList>
            <consortium name="The Broad Institute Genomics Platform"/>
            <consortium name="The Broad Institute Genome Sequencing Center for Infectious Disease"/>
            <person name="Wu L."/>
            <person name="Ma J."/>
        </authorList>
    </citation>
    <scope>NUCLEOTIDE SEQUENCE [LARGE SCALE GENOMIC DNA]</scope>
    <source>
        <strain evidence="2">JCM 16540</strain>
    </source>
</reference>
<evidence type="ECO:0000313" key="2">
    <source>
        <dbReference type="Proteomes" id="UP001500767"/>
    </source>
</evidence>
<proteinExistence type="predicted"/>
<gene>
    <name evidence="1" type="ORF">GCM10022197_18370</name>
</gene>
<organism evidence="1 2">
    <name type="scientific">Microlunatus spumicola</name>
    <dbReference type="NCBI Taxonomy" id="81499"/>
    <lineage>
        <taxon>Bacteria</taxon>
        <taxon>Bacillati</taxon>
        <taxon>Actinomycetota</taxon>
        <taxon>Actinomycetes</taxon>
        <taxon>Propionibacteriales</taxon>
        <taxon>Propionibacteriaceae</taxon>
        <taxon>Microlunatus</taxon>
    </lineage>
</organism>
<evidence type="ECO:0000313" key="1">
    <source>
        <dbReference type="EMBL" id="GAA3563153.1"/>
    </source>
</evidence>